<comment type="subcellular location">
    <subcellularLocation>
        <location evidence="1">Membrane</location>
        <topology evidence="1">Multi-pass membrane protein</topology>
    </subcellularLocation>
</comment>
<name>A0ABT6NF30_9FIRM</name>
<dbReference type="InterPro" id="IPR010432">
    <property type="entry name" value="RDD"/>
</dbReference>
<dbReference type="RefSeq" id="WP_281094921.1">
    <property type="nucleotide sequence ID" value="NZ_JARYZI010000009.1"/>
</dbReference>
<accession>A0ABT6NF30</accession>
<dbReference type="Proteomes" id="UP001158045">
    <property type="component" value="Unassembled WGS sequence"/>
</dbReference>
<evidence type="ECO:0000313" key="9">
    <source>
        <dbReference type="Proteomes" id="UP001158045"/>
    </source>
</evidence>
<feature type="transmembrane region" description="Helical" evidence="5">
    <location>
        <begin position="40"/>
        <end position="60"/>
    </location>
</feature>
<keyword evidence="3 5" id="KW-1133">Transmembrane helix</keyword>
<gene>
    <name evidence="8" type="ORF">QE109_12765</name>
</gene>
<feature type="transmembrane region" description="Helical" evidence="5">
    <location>
        <begin position="241"/>
        <end position="265"/>
    </location>
</feature>
<feature type="transmembrane region" description="Helical" evidence="5">
    <location>
        <begin position="286"/>
        <end position="307"/>
    </location>
</feature>
<dbReference type="InterPro" id="IPR053150">
    <property type="entry name" value="Teicoplanin_resist-assoc"/>
</dbReference>
<feature type="transmembrane region" description="Helical" evidence="5">
    <location>
        <begin position="142"/>
        <end position="165"/>
    </location>
</feature>
<dbReference type="PANTHER" id="PTHR36834">
    <property type="entry name" value="MEMBRANE PROTEIN-RELATED"/>
    <property type="match status" value="1"/>
</dbReference>
<comment type="caution">
    <text evidence="8">The sequence shown here is derived from an EMBL/GenBank/DDBJ whole genome shotgun (WGS) entry which is preliminary data.</text>
</comment>
<keyword evidence="4 5" id="KW-0472">Membrane</keyword>
<feature type="transmembrane region" description="Helical" evidence="5">
    <location>
        <begin position="114"/>
        <end position="135"/>
    </location>
</feature>
<keyword evidence="9" id="KW-1185">Reference proteome</keyword>
<evidence type="ECO:0000256" key="1">
    <source>
        <dbReference type="ARBA" id="ARBA00004141"/>
    </source>
</evidence>
<feature type="domain" description="VanZ-like" evidence="6">
    <location>
        <begin position="48"/>
        <end position="194"/>
    </location>
</feature>
<evidence type="ECO:0000256" key="5">
    <source>
        <dbReference type="SAM" id="Phobius"/>
    </source>
</evidence>
<dbReference type="Pfam" id="PF06271">
    <property type="entry name" value="RDD"/>
    <property type="match status" value="1"/>
</dbReference>
<organism evidence="8 9">
    <name type="scientific">Fusibacter bizertensis</name>
    <dbReference type="NCBI Taxonomy" id="1488331"/>
    <lineage>
        <taxon>Bacteria</taxon>
        <taxon>Bacillati</taxon>
        <taxon>Bacillota</taxon>
        <taxon>Clostridia</taxon>
        <taxon>Eubacteriales</taxon>
        <taxon>Eubacteriales Family XII. Incertae Sedis</taxon>
        <taxon>Fusibacter</taxon>
    </lineage>
</organism>
<evidence type="ECO:0000256" key="2">
    <source>
        <dbReference type="ARBA" id="ARBA00022692"/>
    </source>
</evidence>
<proteinExistence type="predicted"/>
<reference evidence="8 9" key="1">
    <citation type="submission" date="2023-04" db="EMBL/GenBank/DDBJ databases">
        <title>Fusibacter bizertensis strain WBS, isolated from littoral bottom sediments of the Arctic seas - biochemical and genomic analysis.</title>
        <authorList>
            <person name="Brioukhanov A.L."/>
        </authorList>
    </citation>
    <scope>NUCLEOTIDE SEQUENCE [LARGE SCALE GENOMIC DNA]</scope>
    <source>
        <strain evidence="8 9">WBS</strain>
    </source>
</reference>
<evidence type="ECO:0000313" key="8">
    <source>
        <dbReference type="EMBL" id="MDH8679025.1"/>
    </source>
</evidence>
<keyword evidence="2 5" id="KW-0812">Transmembrane</keyword>
<dbReference type="PIRSF" id="PIRSF031578">
    <property type="entry name" value="Uncharacterised_Vanz_RDD-cont"/>
    <property type="match status" value="1"/>
</dbReference>
<dbReference type="Pfam" id="PF04892">
    <property type="entry name" value="VanZ"/>
    <property type="match status" value="1"/>
</dbReference>
<dbReference type="InterPro" id="IPR006976">
    <property type="entry name" value="VanZ-like"/>
</dbReference>
<evidence type="ECO:0000259" key="7">
    <source>
        <dbReference type="Pfam" id="PF06271"/>
    </source>
</evidence>
<dbReference type="PANTHER" id="PTHR36834:SF1">
    <property type="entry name" value="INTEGRAL MEMBRANE PROTEIN"/>
    <property type="match status" value="1"/>
</dbReference>
<evidence type="ECO:0000256" key="4">
    <source>
        <dbReference type="ARBA" id="ARBA00023136"/>
    </source>
</evidence>
<sequence length="364" mass="42312">MDTYLFPIKIAILTFPLFAFVFTLPFAIFQYKKYGYINKFRIFILFSFLLFLIVAFYLVILPLPASRDIKSTMIKDAPYYNLVPFTFVADLMREANFDVRVPETYQNLLTERTFLQAAFNILMLMPFGIFLRYYFKYSFKKTIILTLLLSLFFEVTQLTGLYGMYNAPYRLFDVDDLFLNTMGGAFGYIFAPFFTFFLPKPSTLDNDVNLEAMRVSLFRRTLALGIDWFALGLFARLYDNLLIEAAVYFTYFILIVTATNGRTLGKWLTSTKVKGAGEKLTFKEAFIRYGLLYFGFFGLIRVLGKAIDILVALQDPYSIWMTVFAVAILAVIDIMFLVHLILNSMKKDRFFYEKMSHTQLAVSK</sequence>
<feature type="transmembrane region" description="Helical" evidence="5">
    <location>
        <begin position="6"/>
        <end position="28"/>
    </location>
</feature>
<dbReference type="EMBL" id="JARYZI010000009">
    <property type="protein sequence ID" value="MDH8679025.1"/>
    <property type="molecule type" value="Genomic_DNA"/>
</dbReference>
<evidence type="ECO:0000256" key="3">
    <source>
        <dbReference type="ARBA" id="ARBA00022989"/>
    </source>
</evidence>
<feature type="transmembrane region" description="Helical" evidence="5">
    <location>
        <begin position="177"/>
        <end position="197"/>
    </location>
</feature>
<protein>
    <submittedName>
        <fullName evidence="8">VanZ family protein</fullName>
    </submittedName>
</protein>
<feature type="domain" description="RDD" evidence="7">
    <location>
        <begin position="245"/>
        <end position="322"/>
    </location>
</feature>
<evidence type="ECO:0000259" key="6">
    <source>
        <dbReference type="Pfam" id="PF04892"/>
    </source>
</evidence>
<dbReference type="InterPro" id="IPR021192">
    <property type="entry name" value="UCP031578_Vanz/RDD"/>
</dbReference>
<feature type="transmembrane region" description="Helical" evidence="5">
    <location>
        <begin position="217"/>
        <end position="235"/>
    </location>
</feature>
<feature type="transmembrane region" description="Helical" evidence="5">
    <location>
        <begin position="319"/>
        <end position="342"/>
    </location>
</feature>